<dbReference type="AlphaFoldDB" id="A0A099I7G8"/>
<proteinExistence type="predicted"/>
<dbReference type="InterPro" id="IPR011256">
    <property type="entry name" value="Reg_factor_effector_dom_sf"/>
</dbReference>
<dbReference type="PANTHER" id="PTHR30204:SF97">
    <property type="entry name" value="MERR FAMILY REGULATORY PROTEIN"/>
    <property type="match status" value="1"/>
</dbReference>
<dbReference type="Proteomes" id="UP000030008">
    <property type="component" value="Unassembled WGS sequence"/>
</dbReference>
<evidence type="ECO:0000256" key="1">
    <source>
        <dbReference type="ARBA" id="ARBA00023125"/>
    </source>
</evidence>
<dbReference type="InterPro" id="IPR047057">
    <property type="entry name" value="MerR_fam"/>
</dbReference>
<evidence type="ECO:0000313" key="4">
    <source>
        <dbReference type="Proteomes" id="UP000030008"/>
    </source>
</evidence>
<dbReference type="GO" id="GO:0003677">
    <property type="term" value="F:DNA binding"/>
    <property type="evidence" value="ECO:0007669"/>
    <property type="project" value="UniProtKB-KW"/>
</dbReference>
<comment type="caution">
    <text evidence="3">The sequence shown here is derived from an EMBL/GenBank/DDBJ whole genome shotgun (WGS) entry which is preliminary data.</text>
</comment>
<accession>A0A099I7G8</accession>
<dbReference type="Pfam" id="PF13411">
    <property type="entry name" value="MerR_1"/>
    <property type="match status" value="1"/>
</dbReference>
<dbReference type="SMART" id="SM00871">
    <property type="entry name" value="AraC_E_bind"/>
    <property type="match status" value="1"/>
</dbReference>
<protein>
    <submittedName>
        <fullName evidence="3">MerR family transcriptional regulator</fullName>
    </submittedName>
</protein>
<dbReference type="GO" id="GO:0003700">
    <property type="term" value="F:DNA-binding transcription factor activity"/>
    <property type="evidence" value="ECO:0007669"/>
    <property type="project" value="InterPro"/>
</dbReference>
<evidence type="ECO:0000259" key="2">
    <source>
        <dbReference type="PROSITE" id="PS50937"/>
    </source>
</evidence>
<dbReference type="Pfam" id="PF06445">
    <property type="entry name" value="GyrI-like"/>
    <property type="match status" value="1"/>
</dbReference>
<feature type="domain" description="HTH merR-type" evidence="2">
    <location>
        <begin position="15"/>
        <end position="85"/>
    </location>
</feature>
<organism evidence="3 4">
    <name type="scientific">Clostridium innocuum</name>
    <dbReference type="NCBI Taxonomy" id="1522"/>
    <lineage>
        <taxon>Bacteria</taxon>
        <taxon>Bacillati</taxon>
        <taxon>Bacillota</taxon>
        <taxon>Clostridia</taxon>
        <taxon>Eubacteriales</taxon>
        <taxon>Clostridiaceae</taxon>
        <taxon>Clostridium</taxon>
    </lineage>
</organism>
<dbReference type="InterPro" id="IPR029442">
    <property type="entry name" value="GyrI-like"/>
</dbReference>
<name>A0A099I7G8_CLOIN</name>
<dbReference type="InterPro" id="IPR009061">
    <property type="entry name" value="DNA-bd_dom_put_sf"/>
</dbReference>
<evidence type="ECO:0000313" key="3">
    <source>
        <dbReference type="EMBL" id="KGJ53501.1"/>
    </source>
</evidence>
<dbReference type="RefSeq" id="WP_044905046.1">
    <property type="nucleotide sequence ID" value="NZ_JQIF01000039.1"/>
</dbReference>
<dbReference type="Gene3D" id="3.20.80.10">
    <property type="entry name" value="Regulatory factor, effector binding domain"/>
    <property type="match status" value="1"/>
</dbReference>
<dbReference type="InterPro" id="IPR010499">
    <property type="entry name" value="AraC_E-bd"/>
</dbReference>
<dbReference type="InterPro" id="IPR000551">
    <property type="entry name" value="MerR-type_HTH_dom"/>
</dbReference>
<dbReference type="SUPFAM" id="SSF46955">
    <property type="entry name" value="Putative DNA-binding domain"/>
    <property type="match status" value="1"/>
</dbReference>
<keyword evidence="1" id="KW-0238">DNA-binding</keyword>
<dbReference type="PROSITE" id="PS50937">
    <property type="entry name" value="HTH_MERR_2"/>
    <property type="match status" value="1"/>
</dbReference>
<gene>
    <name evidence="3" type="ORF">CIAN88_08775</name>
</gene>
<dbReference type="SUPFAM" id="SSF55136">
    <property type="entry name" value="Probable bacterial effector-binding domain"/>
    <property type="match status" value="1"/>
</dbReference>
<reference evidence="3 4" key="1">
    <citation type="submission" date="2014-08" db="EMBL/GenBank/DDBJ databases">
        <title>Clostridium innocuum, an unnegligible vancomycin-resistant pathogen causing extra-intestinal infections.</title>
        <authorList>
            <person name="Feng Y."/>
            <person name="Chiu C.-H."/>
        </authorList>
    </citation>
    <scope>NUCLEOTIDE SEQUENCE [LARGE SCALE GENOMIC DNA]</scope>
    <source>
        <strain evidence="3 4">AN88</strain>
    </source>
</reference>
<dbReference type="CDD" id="cd01107">
    <property type="entry name" value="HTH_BmrR"/>
    <property type="match status" value="1"/>
</dbReference>
<dbReference type="Gene3D" id="1.10.1660.10">
    <property type="match status" value="1"/>
</dbReference>
<dbReference type="SMART" id="SM00422">
    <property type="entry name" value="HTH_MERR"/>
    <property type="match status" value="1"/>
</dbReference>
<dbReference type="PANTHER" id="PTHR30204">
    <property type="entry name" value="REDOX-CYCLING DRUG-SENSING TRANSCRIPTIONAL ACTIVATOR SOXR"/>
    <property type="match status" value="1"/>
</dbReference>
<dbReference type="EMBL" id="JQIF01000039">
    <property type="protein sequence ID" value="KGJ53501.1"/>
    <property type="molecule type" value="Genomic_DNA"/>
</dbReference>
<sequence>MNKDFFCHQDEPEKLYRIGVFSQMNHITVKTLRHYDEIGLLKPAYVDEDSGYRYYTSNQLLPLHKILALRDMGFSLEEIRQVCNGASQEQLLKKRKQQLLKIMAETGEKLARVEGYLSGGHLDDEYRVILKSLPAVTIASMRVHLDSYADLFYKMPDMGLEMEKAGCECKEPEYCFTMYYDDEYREQDVDAEICEAVTEMKENRGDLKFRELPAVELAACVMHKGAYRTLPLAYRAIVSFIEDNGYEMIGHQREAYIDGIWNKDSEDDWLTEIQFPVRKIQRT</sequence>